<dbReference type="PANTHER" id="PTHR34387:SF2">
    <property type="entry name" value="SLR1258 PROTEIN"/>
    <property type="match status" value="1"/>
</dbReference>
<evidence type="ECO:0000313" key="2">
    <source>
        <dbReference type="EMBL" id="MFC4357587.1"/>
    </source>
</evidence>
<dbReference type="EMBL" id="JBHSDS010000003">
    <property type="protein sequence ID" value="MFC4357587.1"/>
    <property type="molecule type" value="Genomic_DNA"/>
</dbReference>
<organism evidence="2 3">
    <name type="scientific">Halobium salinum</name>
    <dbReference type="NCBI Taxonomy" id="1364940"/>
    <lineage>
        <taxon>Archaea</taxon>
        <taxon>Methanobacteriati</taxon>
        <taxon>Methanobacteriota</taxon>
        <taxon>Stenosarchaea group</taxon>
        <taxon>Halobacteria</taxon>
        <taxon>Halobacteriales</taxon>
        <taxon>Haloferacaceae</taxon>
        <taxon>Halobium</taxon>
    </lineage>
</organism>
<feature type="region of interest" description="Disordered" evidence="1">
    <location>
        <begin position="138"/>
        <end position="323"/>
    </location>
</feature>
<dbReference type="Pfam" id="PF04402">
    <property type="entry name" value="SIMPL"/>
    <property type="match status" value="1"/>
</dbReference>
<feature type="region of interest" description="Disordered" evidence="1">
    <location>
        <begin position="50"/>
        <end position="96"/>
    </location>
</feature>
<evidence type="ECO:0000256" key="1">
    <source>
        <dbReference type="SAM" id="MobiDB-lite"/>
    </source>
</evidence>
<dbReference type="AlphaFoldDB" id="A0ABD5P9L1"/>
<comment type="caution">
    <text evidence="2">The sequence shown here is derived from an EMBL/GenBank/DDBJ whole genome shotgun (WGS) entry which is preliminary data.</text>
</comment>
<feature type="compositionally biased region" description="Polar residues" evidence="1">
    <location>
        <begin position="1"/>
        <end position="11"/>
    </location>
</feature>
<evidence type="ECO:0000313" key="3">
    <source>
        <dbReference type="Proteomes" id="UP001595921"/>
    </source>
</evidence>
<feature type="compositionally biased region" description="Basic residues" evidence="1">
    <location>
        <begin position="216"/>
        <end position="229"/>
    </location>
</feature>
<accession>A0ABD5P9L1</accession>
<keyword evidence="3" id="KW-1185">Reference proteome</keyword>
<protein>
    <submittedName>
        <fullName evidence="2">SIMPL domain-containing protein</fullName>
    </submittedName>
</protein>
<dbReference type="RefSeq" id="WP_390202785.1">
    <property type="nucleotide sequence ID" value="NZ_JAODIW010000006.1"/>
</dbReference>
<name>A0ABD5P9L1_9EURY</name>
<feature type="region of interest" description="Disordered" evidence="1">
    <location>
        <begin position="1"/>
        <end position="22"/>
    </location>
</feature>
<feature type="compositionally biased region" description="Low complexity" evidence="1">
    <location>
        <begin position="230"/>
        <end position="243"/>
    </location>
</feature>
<dbReference type="Proteomes" id="UP001595921">
    <property type="component" value="Unassembled WGS sequence"/>
</dbReference>
<dbReference type="InterPro" id="IPR052022">
    <property type="entry name" value="26kDa_periplasmic_antigen"/>
</dbReference>
<dbReference type="Gene3D" id="3.30.70.2970">
    <property type="entry name" value="Protein of unknown function (DUF541), domain 2"/>
    <property type="match status" value="1"/>
</dbReference>
<feature type="compositionally biased region" description="Basic and acidic residues" evidence="1">
    <location>
        <begin position="60"/>
        <end position="69"/>
    </location>
</feature>
<feature type="compositionally biased region" description="Low complexity" evidence="1">
    <location>
        <begin position="279"/>
        <end position="313"/>
    </location>
</feature>
<gene>
    <name evidence="2" type="ORF">ACFO0N_06440</name>
</gene>
<reference evidence="2 3" key="1">
    <citation type="journal article" date="2019" name="Int. J. Syst. Evol. Microbiol.">
        <title>The Global Catalogue of Microorganisms (GCM) 10K type strain sequencing project: providing services to taxonomists for standard genome sequencing and annotation.</title>
        <authorList>
            <consortium name="The Broad Institute Genomics Platform"/>
            <consortium name="The Broad Institute Genome Sequencing Center for Infectious Disease"/>
            <person name="Wu L."/>
            <person name="Ma J."/>
        </authorList>
    </citation>
    <scope>NUCLEOTIDE SEQUENCE [LARGE SCALE GENOMIC DNA]</scope>
    <source>
        <strain evidence="2 3">CGMCC 1.12553</strain>
    </source>
</reference>
<dbReference type="InterPro" id="IPR007497">
    <property type="entry name" value="SIMPL/DUF541"/>
</dbReference>
<dbReference type="PANTHER" id="PTHR34387">
    <property type="entry name" value="SLR1258 PROTEIN"/>
    <property type="match status" value="1"/>
</dbReference>
<sequence>MNDRTVSTTATGRAAGHPNRAELKLSAEAVDPEPMAARRAVGGQSVALRQSLREAGVPDDTVRTSEFRIVRRPRRPERPERSEAADEPDPYTATESVHVTVADPDDVGPVLTGAVDDAGVGVDEVTFTFSEERRAELVRTATRKGVAVARRPPTRWRSTSPSGVELDSARPGWRWTRRRTSVRRADRSRSSSRSTPRSDWTERGSRGRWAGGPRSPWRRRRGTARRRRSASAPGGVARRGSSRPPVPSRRVRRRPVSGAVPEHADVAPVYRFAGDRGRPNSPSSDPLSSRSVARGLPASRLRPSPGPGSSRRACTSCGTPRAC</sequence>
<proteinExistence type="predicted"/>